<gene>
    <name evidence="2" type="ORF">F2Q69_00023772</name>
</gene>
<reference evidence="2" key="1">
    <citation type="submission" date="2019-12" db="EMBL/GenBank/DDBJ databases">
        <title>Genome sequencing and annotation of Brassica cretica.</title>
        <authorList>
            <person name="Studholme D.J."/>
            <person name="Sarris P."/>
        </authorList>
    </citation>
    <scope>NUCLEOTIDE SEQUENCE</scope>
    <source>
        <strain evidence="2">PFS-109/04</strain>
        <tissue evidence="2">Leaf</tissue>
    </source>
</reference>
<proteinExistence type="predicted"/>
<evidence type="ECO:0000313" key="2">
    <source>
        <dbReference type="EMBL" id="KAF3540270.1"/>
    </source>
</evidence>
<accession>A0A8S9QG84</accession>
<sequence length="67" mass="7552">MKSESVISSLASRTSIRSSKPPSRTGPEKVRHCMLHKMLTSHNIEDLLGVLERSIGFNQHEGRKAYM</sequence>
<feature type="compositionally biased region" description="Low complexity" evidence="1">
    <location>
        <begin position="7"/>
        <end position="19"/>
    </location>
</feature>
<dbReference type="AlphaFoldDB" id="A0A8S9QG84"/>
<name>A0A8S9QG84_BRACR</name>
<feature type="region of interest" description="Disordered" evidence="1">
    <location>
        <begin position="1"/>
        <end position="29"/>
    </location>
</feature>
<comment type="caution">
    <text evidence="2">The sequence shown here is derived from an EMBL/GenBank/DDBJ whole genome shotgun (WGS) entry which is preliminary data.</text>
</comment>
<dbReference type="Proteomes" id="UP000712600">
    <property type="component" value="Unassembled WGS sequence"/>
</dbReference>
<protein>
    <submittedName>
        <fullName evidence="2">Uncharacterized protein</fullName>
    </submittedName>
</protein>
<evidence type="ECO:0000313" key="3">
    <source>
        <dbReference type="Proteomes" id="UP000712600"/>
    </source>
</evidence>
<organism evidence="2 3">
    <name type="scientific">Brassica cretica</name>
    <name type="common">Mustard</name>
    <dbReference type="NCBI Taxonomy" id="69181"/>
    <lineage>
        <taxon>Eukaryota</taxon>
        <taxon>Viridiplantae</taxon>
        <taxon>Streptophyta</taxon>
        <taxon>Embryophyta</taxon>
        <taxon>Tracheophyta</taxon>
        <taxon>Spermatophyta</taxon>
        <taxon>Magnoliopsida</taxon>
        <taxon>eudicotyledons</taxon>
        <taxon>Gunneridae</taxon>
        <taxon>Pentapetalae</taxon>
        <taxon>rosids</taxon>
        <taxon>malvids</taxon>
        <taxon>Brassicales</taxon>
        <taxon>Brassicaceae</taxon>
        <taxon>Brassiceae</taxon>
        <taxon>Brassica</taxon>
    </lineage>
</organism>
<evidence type="ECO:0000256" key="1">
    <source>
        <dbReference type="SAM" id="MobiDB-lite"/>
    </source>
</evidence>
<dbReference type="EMBL" id="QGKX02001290">
    <property type="protein sequence ID" value="KAF3540270.1"/>
    <property type="molecule type" value="Genomic_DNA"/>
</dbReference>